<proteinExistence type="predicted"/>
<gene>
    <name evidence="1" type="ORF">I6N95_05240</name>
</gene>
<organism evidence="1 2">
    <name type="scientific">Vagococcus allomyrinae</name>
    <dbReference type="NCBI Taxonomy" id="2794353"/>
    <lineage>
        <taxon>Bacteria</taxon>
        <taxon>Bacillati</taxon>
        <taxon>Bacillota</taxon>
        <taxon>Bacilli</taxon>
        <taxon>Lactobacillales</taxon>
        <taxon>Enterococcaceae</taxon>
        <taxon>Vagococcus</taxon>
    </lineage>
</organism>
<reference evidence="1" key="1">
    <citation type="submission" date="2020-12" db="EMBL/GenBank/DDBJ databases">
        <title>Vagococcus allomyrinae sp. nov. and Enterococcus lavae sp. nov., isolated from the larvae of Allomyrina dichotoma.</title>
        <authorList>
            <person name="Lee S.D."/>
        </authorList>
    </citation>
    <scope>NUCLEOTIDE SEQUENCE</scope>
    <source>
        <strain evidence="1">BWB3-3</strain>
    </source>
</reference>
<sequence length="121" mass="14111">MSRDFLVEIEKQGLMDQPLKELLEELSRRYQTAYYFSSNRISDCYGWVKARNGKVIRCFEFIGDYGVVLNQGELSDEERGLAIDFERLNQQIAEEVDDYTMPTEEDVIEIASVWSINPLDN</sequence>
<comment type="caution">
    <text evidence="1">The sequence shown here is derived from an EMBL/GenBank/DDBJ whole genome shotgun (WGS) entry which is preliminary data.</text>
</comment>
<accession>A0A940P3M4</accession>
<dbReference type="AlphaFoldDB" id="A0A940P3M4"/>
<dbReference type="RefSeq" id="WP_209525334.1">
    <property type="nucleotide sequence ID" value="NZ_JAEEGA010000002.1"/>
</dbReference>
<evidence type="ECO:0000313" key="1">
    <source>
        <dbReference type="EMBL" id="MBP1040415.1"/>
    </source>
</evidence>
<name>A0A940P3M4_9ENTE</name>
<keyword evidence="2" id="KW-1185">Reference proteome</keyword>
<protein>
    <submittedName>
        <fullName evidence="1">Uncharacterized protein</fullName>
    </submittedName>
</protein>
<dbReference type="Proteomes" id="UP000674938">
    <property type="component" value="Unassembled WGS sequence"/>
</dbReference>
<evidence type="ECO:0000313" key="2">
    <source>
        <dbReference type="Proteomes" id="UP000674938"/>
    </source>
</evidence>
<dbReference type="EMBL" id="JAEEGA010000002">
    <property type="protein sequence ID" value="MBP1040415.1"/>
    <property type="molecule type" value="Genomic_DNA"/>
</dbReference>